<dbReference type="Gene3D" id="1.10.10.10">
    <property type="entry name" value="Winged helix-like DNA-binding domain superfamily/Winged helix DNA-binding domain"/>
    <property type="match status" value="1"/>
</dbReference>
<feature type="domain" description="O-methyltransferase C-terminal" evidence="4">
    <location>
        <begin position="178"/>
        <end position="387"/>
    </location>
</feature>
<dbReference type="PANTHER" id="PTHR43712">
    <property type="entry name" value="PUTATIVE (AFU_ORTHOLOGUE AFUA_4G14580)-RELATED"/>
    <property type="match status" value="1"/>
</dbReference>
<keyword evidence="3" id="KW-0949">S-adenosyl-L-methionine</keyword>
<organism evidence="6 7">
    <name type="scientific">Phomopsis amygdali</name>
    <name type="common">Fusicoccum amygdali</name>
    <dbReference type="NCBI Taxonomy" id="1214568"/>
    <lineage>
        <taxon>Eukaryota</taxon>
        <taxon>Fungi</taxon>
        <taxon>Dikarya</taxon>
        <taxon>Ascomycota</taxon>
        <taxon>Pezizomycotina</taxon>
        <taxon>Sordariomycetes</taxon>
        <taxon>Sordariomycetidae</taxon>
        <taxon>Diaporthales</taxon>
        <taxon>Diaporthaceae</taxon>
        <taxon>Diaporthe</taxon>
    </lineage>
</organism>
<dbReference type="AlphaFoldDB" id="A0AAD9SRR5"/>
<keyword evidence="2" id="KW-0808">Transferase</keyword>
<dbReference type="CDD" id="cd02440">
    <property type="entry name" value="AdoMet_MTases"/>
    <property type="match status" value="1"/>
</dbReference>
<name>A0AAD9SRR5_PHOAM</name>
<dbReference type="SUPFAM" id="SSF53335">
    <property type="entry name" value="S-adenosyl-L-methionine-dependent methyltransferases"/>
    <property type="match status" value="1"/>
</dbReference>
<evidence type="ECO:0000313" key="7">
    <source>
        <dbReference type="Proteomes" id="UP001265746"/>
    </source>
</evidence>
<dbReference type="InterPro" id="IPR029063">
    <property type="entry name" value="SAM-dependent_MTases_sf"/>
</dbReference>
<evidence type="ECO:0000259" key="5">
    <source>
        <dbReference type="Pfam" id="PF08100"/>
    </source>
</evidence>
<keyword evidence="1" id="KW-0489">Methyltransferase</keyword>
<comment type="caution">
    <text evidence="6">The sequence shown here is derived from an EMBL/GenBank/DDBJ whole genome shotgun (WGS) entry which is preliminary data.</text>
</comment>
<dbReference type="InterPro" id="IPR036388">
    <property type="entry name" value="WH-like_DNA-bd_sf"/>
</dbReference>
<dbReference type="PROSITE" id="PS51683">
    <property type="entry name" value="SAM_OMT_II"/>
    <property type="match status" value="1"/>
</dbReference>
<evidence type="ECO:0008006" key="8">
    <source>
        <dbReference type="Google" id="ProtNLM"/>
    </source>
</evidence>
<dbReference type="Pfam" id="PF08100">
    <property type="entry name" value="Dimerisation"/>
    <property type="match status" value="1"/>
</dbReference>
<dbReference type="GO" id="GO:0008171">
    <property type="term" value="F:O-methyltransferase activity"/>
    <property type="evidence" value="ECO:0007669"/>
    <property type="project" value="InterPro"/>
</dbReference>
<accession>A0AAD9SRR5</accession>
<dbReference type="SUPFAM" id="SSF46785">
    <property type="entry name" value="Winged helix' DNA-binding domain"/>
    <property type="match status" value="1"/>
</dbReference>
<dbReference type="InterPro" id="IPR036390">
    <property type="entry name" value="WH_DNA-bd_sf"/>
</dbReference>
<dbReference type="Pfam" id="PF00891">
    <property type="entry name" value="Methyltransf_2"/>
    <property type="match status" value="1"/>
</dbReference>
<proteinExistence type="predicted"/>
<evidence type="ECO:0000256" key="2">
    <source>
        <dbReference type="ARBA" id="ARBA00022679"/>
    </source>
</evidence>
<dbReference type="InterPro" id="IPR012967">
    <property type="entry name" value="COMT_dimerisation"/>
</dbReference>
<feature type="domain" description="O-methyltransferase dimerisation" evidence="5">
    <location>
        <begin position="73"/>
        <end position="141"/>
    </location>
</feature>
<reference evidence="6" key="1">
    <citation type="submission" date="2023-06" db="EMBL/GenBank/DDBJ databases">
        <authorList>
            <person name="Noh H."/>
        </authorList>
    </citation>
    <scope>NUCLEOTIDE SEQUENCE</scope>
    <source>
        <strain evidence="6">DUCC20226</strain>
    </source>
</reference>
<sequence length="408" mass="45068">MSPKVNKYYLDKGLALPSFDQNGPTGSPRAEDFEIEMARQAVILDANELRTLMQGPSEYLTGLCAYPTELIGLQAVVRFRLAHAVPLDGEATFAQLAAKSGIAENHMRQLLRVAMAQHIFSEAPGRPGVVIHTPASRVLVEDDLLYQWVAWYTGEGWAASYRAVDAMSKWPGSGEPDQTGFALAHGKAMYEYLSEHPDSLKRFADMMLYITREPGLGPEHLVGGYPWAELGEATVVDLGGSHGVMACSLARKNPSLKLIVQDLDEPVIREAEARSPPNVAGRVQYMVHDFLKEQPPTVTGVDVFLLRSILHNWSDKCAVRILRNLIPAMKPGSKIIINDLVTPPPGVIPPFLERTLRNASLLMNVNFNSSDRELPEWAKLFEEAGFEFEGADQPPGSMMHILKATWRG</sequence>
<dbReference type="GO" id="GO:0032259">
    <property type="term" value="P:methylation"/>
    <property type="evidence" value="ECO:0007669"/>
    <property type="project" value="UniProtKB-KW"/>
</dbReference>
<evidence type="ECO:0000313" key="6">
    <source>
        <dbReference type="EMBL" id="KAK2616163.1"/>
    </source>
</evidence>
<dbReference type="Gene3D" id="3.40.50.150">
    <property type="entry name" value="Vaccinia Virus protein VP39"/>
    <property type="match status" value="1"/>
</dbReference>
<dbReference type="EMBL" id="JAUJFL010000001">
    <property type="protein sequence ID" value="KAK2616163.1"/>
    <property type="molecule type" value="Genomic_DNA"/>
</dbReference>
<gene>
    <name evidence="6" type="ORF">N8I77_002870</name>
</gene>
<protein>
    <recommendedName>
        <fullName evidence="8">O-methyltransferase domain-containing protein</fullName>
    </recommendedName>
</protein>
<keyword evidence="7" id="KW-1185">Reference proteome</keyword>
<evidence type="ECO:0000256" key="3">
    <source>
        <dbReference type="ARBA" id="ARBA00022691"/>
    </source>
</evidence>
<dbReference type="PANTHER" id="PTHR43712:SF12">
    <property type="entry name" value="STERIGMATOCYSTIN 8-O-METHYLTRANSFERASE"/>
    <property type="match status" value="1"/>
</dbReference>
<dbReference type="InterPro" id="IPR016461">
    <property type="entry name" value="COMT-like"/>
</dbReference>
<evidence type="ECO:0000256" key="1">
    <source>
        <dbReference type="ARBA" id="ARBA00022603"/>
    </source>
</evidence>
<dbReference type="Proteomes" id="UP001265746">
    <property type="component" value="Unassembled WGS sequence"/>
</dbReference>
<evidence type="ECO:0000259" key="4">
    <source>
        <dbReference type="Pfam" id="PF00891"/>
    </source>
</evidence>
<dbReference type="InterPro" id="IPR001077">
    <property type="entry name" value="COMT_C"/>
</dbReference>